<protein>
    <submittedName>
        <fullName evidence="2">Uncharacterized protein</fullName>
    </submittedName>
</protein>
<dbReference type="Proteomes" id="UP000322838">
    <property type="component" value="Segment"/>
</dbReference>
<feature type="region of interest" description="Disordered" evidence="1">
    <location>
        <begin position="54"/>
        <end position="83"/>
    </location>
</feature>
<name>A0A5C2H5I8_9CAUD</name>
<reference evidence="3" key="1">
    <citation type="submission" date="2019-07" db="EMBL/GenBank/DDBJ databases">
        <authorList>
            <person name="Cubo M.T."/>
            <person name="Espuny M.D.R."/>
            <person name="Balsanelli E."/>
        </authorList>
    </citation>
    <scope>NUCLEOTIDE SEQUENCE [LARGE SCALE GENOMIC DNA]</scope>
</reference>
<evidence type="ECO:0000256" key="1">
    <source>
        <dbReference type="SAM" id="MobiDB-lite"/>
    </source>
</evidence>
<evidence type="ECO:0000313" key="3">
    <source>
        <dbReference type="Proteomes" id="UP000322838"/>
    </source>
</evidence>
<gene>
    <name evidence="2" type="ORF">Smphiort11_034</name>
</gene>
<proteinExistence type="predicted"/>
<organism evidence="2 3">
    <name type="scientific">Sinorhizobium phage ort11</name>
    <dbReference type="NCBI Taxonomy" id="2599764"/>
    <lineage>
        <taxon>Viruses</taxon>
        <taxon>Duplodnaviria</taxon>
        <taxon>Heunggongvirae</taxon>
        <taxon>Uroviricota</taxon>
        <taxon>Caudoviricetes</taxon>
        <taxon>Schitoviridae</taxon>
        <taxon>Huelvavirus</taxon>
        <taxon>Huelvavirus ort11</taxon>
    </lineage>
</organism>
<accession>A0A5C2H5I8</accession>
<keyword evidence="3" id="KW-1185">Reference proteome</keyword>
<sequence>MKKIIIQGAIPTNTLHMLKQEVPSDMDIIVIDEHQIANPNYYLIDSSGLIGVRNPEPKADSDVRKKRRKDFWNDLPKPKRRKR</sequence>
<evidence type="ECO:0000313" key="2">
    <source>
        <dbReference type="EMBL" id="QEP29832.1"/>
    </source>
</evidence>
<dbReference type="EMBL" id="MN228696">
    <property type="protein sequence ID" value="QEP29832.1"/>
    <property type="molecule type" value="Genomic_DNA"/>
</dbReference>